<evidence type="ECO:0000256" key="4">
    <source>
        <dbReference type="ARBA" id="ARBA00022679"/>
    </source>
</evidence>
<dbReference type="GO" id="GO:0005524">
    <property type="term" value="F:ATP binding"/>
    <property type="evidence" value="ECO:0007669"/>
    <property type="project" value="UniProtKB-KW"/>
</dbReference>
<dbReference type="InterPro" id="IPR003660">
    <property type="entry name" value="HAMP_dom"/>
</dbReference>
<feature type="transmembrane region" description="Helical" evidence="12">
    <location>
        <begin position="253"/>
        <end position="278"/>
    </location>
</feature>
<keyword evidence="9 12" id="KW-1133">Transmembrane helix</keyword>
<keyword evidence="7" id="KW-0418">Kinase</keyword>
<dbReference type="GO" id="GO:0000155">
    <property type="term" value="F:phosphorelay sensor kinase activity"/>
    <property type="evidence" value="ECO:0007669"/>
    <property type="project" value="InterPro"/>
</dbReference>
<comment type="caution">
    <text evidence="14">The sequence shown here is derived from an EMBL/GenBank/DDBJ whole genome shotgun (WGS) entry which is preliminary data.</text>
</comment>
<keyword evidence="10" id="KW-0902">Two-component regulatory system</keyword>
<dbReference type="CDD" id="cd06225">
    <property type="entry name" value="HAMP"/>
    <property type="match status" value="1"/>
</dbReference>
<keyword evidence="2" id="KW-1003">Cell membrane</keyword>
<evidence type="ECO:0000256" key="5">
    <source>
        <dbReference type="ARBA" id="ARBA00022692"/>
    </source>
</evidence>
<accession>A0A430B0I3</accession>
<evidence type="ECO:0000256" key="7">
    <source>
        <dbReference type="ARBA" id="ARBA00022777"/>
    </source>
</evidence>
<proteinExistence type="predicted"/>
<dbReference type="AlphaFoldDB" id="A0A430B0I3"/>
<dbReference type="InterPro" id="IPR003594">
    <property type="entry name" value="HATPase_dom"/>
</dbReference>
<keyword evidence="5 12" id="KW-0812">Transmembrane</keyword>
<organism evidence="14 15">
    <name type="scientific">Vagococcus acidifermentans</name>
    <dbReference type="NCBI Taxonomy" id="564710"/>
    <lineage>
        <taxon>Bacteria</taxon>
        <taxon>Bacillati</taxon>
        <taxon>Bacillota</taxon>
        <taxon>Bacilli</taxon>
        <taxon>Lactobacillales</taxon>
        <taxon>Enterococcaceae</taxon>
        <taxon>Vagococcus</taxon>
    </lineage>
</organism>
<dbReference type="Gene3D" id="6.10.340.10">
    <property type="match status" value="1"/>
</dbReference>
<evidence type="ECO:0000256" key="11">
    <source>
        <dbReference type="ARBA" id="ARBA00023136"/>
    </source>
</evidence>
<keyword evidence="6" id="KW-0547">Nucleotide-binding</keyword>
<dbReference type="SUPFAM" id="SSF55874">
    <property type="entry name" value="ATPase domain of HSP90 chaperone/DNA topoisomerase II/histidine kinase"/>
    <property type="match status" value="1"/>
</dbReference>
<dbReference type="Gene3D" id="3.30.565.10">
    <property type="entry name" value="Histidine kinase-like ATPase, C-terminal domain"/>
    <property type="match status" value="1"/>
</dbReference>
<dbReference type="InterPro" id="IPR010559">
    <property type="entry name" value="Sig_transdc_His_kin_internal"/>
</dbReference>
<protein>
    <recommendedName>
        <fullName evidence="13">HAMP domain-containing protein</fullName>
    </recommendedName>
</protein>
<evidence type="ECO:0000256" key="8">
    <source>
        <dbReference type="ARBA" id="ARBA00022840"/>
    </source>
</evidence>
<keyword evidence="15" id="KW-1185">Reference proteome</keyword>
<evidence type="ECO:0000313" key="14">
    <source>
        <dbReference type="EMBL" id="RSU13850.1"/>
    </source>
</evidence>
<gene>
    <name evidence="14" type="ORF">CBF27_02820</name>
</gene>
<evidence type="ECO:0000313" key="15">
    <source>
        <dbReference type="Proteomes" id="UP000286773"/>
    </source>
</evidence>
<dbReference type="PANTHER" id="PTHR34220">
    <property type="entry name" value="SENSOR HISTIDINE KINASE YPDA"/>
    <property type="match status" value="1"/>
</dbReference>
<evidence type="ECO:0000256" key="6">
    <source>
        <dbReference type="ARBA" id="ARBA00022741"/>
    </source>
</evidence>
<evidence type="ECO:0000256" key="12">
    <source>
        <dbReference type="SAM" id="Phobius"/>
    </source>
</evidence>
<dbReference type="RefSeq" id="WP_126812206.1">
    <property type="nucleotide sequence ID" value="NZ_NGKC01000002.1"/>
</dbReference>
<dbReference type="PROSITE" id="PS50885">
    <property type="entry name" value="HAMP"/>
    <property type="match status" value="1"/>
</dbReference>
<evidence type="ECO:0000259" key="13">
    <source>
        <dbReference type="PROSITE" id="PS50885"/>
    </source>
</evidence>
<evidence type="ECO:0000256" key="10">
    <source>
        <dbReference type="ARBA" id="ARBA00023012"/>
    </source>
</evidence>
<dbReference type="Pfam" id="PF06580">
    <property type="entry name" value="His_kinase"/>
    <property type="match status" value="1"/>
</dbReference>
<dbReference type="OrthoDB" id="9776552at2"/>
<evidence type="ECO:0000256" key="1">
    <source>
        <dbReference type="ARBA" id="ARBA00004651"/>
    </source>
</evidence>
<feature type="domain" description="HAMP" evidence="13">
    <location>
        <begin position="288"/>
        <end position="339"/>
    </location>
</feature>
<feature type="transmembrane region" description="Helical" evidence="12">
    <location>
        <begin position="20"/>
        <end position="38"/>
    </location>
</feature>
<name>A0A430B0I3_9ENTE</name>
<dbReference type="PANTHER" id="PTHR34220:SF11">
    <property type="entry name" value="SENSOR PROTEIN KINASE HPTS"/>
    <property type="match status" value="1"/>
</dbReference>
<dbReference type="InterPro" id="IPR050640">
    <property type="entry name" value="Bact_2-comp_sensor_kinase"/>
</dbReference>
<keyword evidence="3" id="KW-0597">Phosphoprotein</keyword>
<reference evidence="14 15" key="1">
    <citation type="submission" date="2017-05" db="EMBL/GenBank/DDBJ databases">
        <title>Vagococcus spp. assemblies.</title>
        <authorList>
            <person name="Gulvik C.A."/>
        </authorList>
    </citation>
    <scope>NUCLEOTIDE SEQUENCE [LARGE SCALE GENOMIC DNA]</scope>
    <source>
        <strain evidence="14 15">LMG 24798</strain>
    </source>
</reference>
<dbReference type="InterPro" id="IPR036890">
    <property type="entry name" value="HATPase_C_sf"/>
</dbReference>
<sequence length="540" mass="63253">MKKTFKEILQKEIKRKYSVFSLIVSGLVLLMFFSFIFFNQNYQLKIETDVIKDEWQHIKTKSHENLRLLNSRSIPNVIRGKEEDRKLYEEFYRITSEEHSRGVLWVMNQKGDLVFESASFHQPSAINEYYLRIVINSSKNANSITRVAMDNNYNHYLVIMEKIIEKGEELGYSILLLNGNDFLPNSTNYGTQFIIADSYDNVFSRSSNHFIKGSLEKIDTIQLEKGLFYEDNALYLSKKTNLKENMYLYTYSLFLPLPALIIFGIIFIILLTGIMLFLSFHLARKIADTTTKNIDTLVEETKEVSEGIKPMIQMETGDEFEFLAESINEMVSKLGQLHQQTLHFERKMLEAQFNPHFLYNTLENIRITSQIEPEVAQELIFSLRRVLQHSIDHSDEEVTLQDDLDVIVDFLRVNVVRFDKLTYKVSLSEELKELKIPRLFLLPLVENSLKYGMKVREDVHIEIKVYQTDSEIFFEVSDNGPGFPTDLIEEIYFQYENKGSHHGLINSYRRLKMSFPYTDLRIFNHSDGATVQLVIIKERV</sequence>
<keyword evidence="4" id="KW-0808">Transferase</keyword>
<dbReference type="Pfam" id="PF02518">
    <property type="entry name" value="HATPase_c"/>
    <property type="match status" value="1"/>
</dbReference>
<keyword evidence="8" id="KW-0067">ATP-binding</keyword>
<keyword evidence="11 12" id="KW-0472">Membrane</keyword>
<comment type="subcellular location">
    <subcellularLocation>
        <location evidence="1">Cell membrane</location>
        <topology evidence="1">Multi-pass membrane protein</topology>
    </subcellularLocation>
</comment>
<dbReference type="Proteomes" id="UP000286773">
    <property type="component" value="Unassembled WGS sequence"/>
</dbReference>
<dbReference type="GO" id="GO:0005886">
    <property type="term" value="C:plasma membrane"/>
    <property type="evidence" value="ECO:0007669"/>
    <property type="project" value="UniProtKB-SubCell"/>
</dbReference>
<evidence type="ECO:0000256" key="2">
    <source>
        <dbReference type="ARBA" id="ARBA00022475"/>
    </source>
</evidence>
<dbReference type="EMBL" id="NGKC01000002">
    <property type="protein sequence ID" value="RSU13850.1"/>
    <property type="molecule type" value="Genomic_DNA"/>
</dbReference>
<evidence type="ECO:0000256" key="9">
    <source>
        <dbReference type="ARBA" id="ARBA00022989"/>
    </source>
</evidence>
<evidence type="ECO:0000256" key="3">
    <source>
        <dbReference type="ARBA" id="ARBA00022553"/>
    </source>
</evidence>